<gene>
    <name evidence="2" type="ORF">CBR_g6421</name>
</gene>
<accession>A0A388KJR3</accession>
<feature type="region of interest" description="Disordered" evidence="1">
    <location>
        <begin position="28"/>
        <end position="131"/>
    </location>
</feature>
<dbReference type="Gramene" id="GBG70294">
    <property type="protein sequence ID" value="GBG70294"/>
    <property type="gene ID" value="CBR_g6421"/>
</dbReference>
<proteinExistence type="predicted"/>
<dbReference type="Proteomes" id="UP000265515">
    <property type="component" value="Unassembled WGS sequence"/>
</dbReference>
<comment type="caution">
    <text evidence="2">The sequence shown here is derived from an EMBL/GenBank/DDBJ whole genome shotgun (WGS) entry which is preliminary data.</text>
</comment>
<reference evidence="2 3" key="1">
    <citation type="journal article" date="2018" name="Cell">
        <title>The Chara Genome: Secondary Complexity and Implications for Plant Terrestrialization.</title>
        <authorList>
            <person name="Nishiyama T."/>
            <person name="Sakayama H."/>
            <person name="Vries J.D."/>
            <person name="Buschmann H."/>
            <person name="Saint-Marcoux D."/>
            <person name="Ullrich K.K."/>
            <person name="Haas F.B."/>
            <person name="Vanderstraeten L."/>
            <person name="Becker D."/>
            <person name="Lang D."/>
            <person name="Vosolsobe S."/>
            <person name="Rombauts S."/>
            <person name="Wilhelmsson P.K.I."/>
            <person name="Janitza P."/>
            <person name="Kern R."/>
            <person name="Heyl A."/>
            <person name="Rumpler F."/>
            <person name="Villalobos L.I.A.C."/>
            <person name="Clay J.M."/>
            <person name="Skokan R."/>
            <person name="Toyoda A."/>
            <person name="Suzuki Y."/>
            <person name="Kagoshima H."/>
            <person name="Schijlen E."/>
            <person name="Tajeshwar N."/>
            <person name="Catarino B."/>
            <person name="Hetherington A.J."/>
            <person name="Saltykova A."/>
            <person name="Bonnot C."/>
            <person name="Breuninger H."/>
            <person name="Symeonidi A."/>
            <person name="Radhakrishnan G.V."/>
            <person name="Van Nieuwerburgh F."/>
            <person name="Deforce D."/>
            <person name="Chang C."/>
            <person name="Karol K.G."/>
            <person name="Hedrich R."/>
            <person name="Ulvskov P."/>
            <person name="Glockner G."/>
            <person name="Delwiche C.F."/>
            <person name="Petrasek J."/>
            <person name="Van de Peer Y."/>
            <person name="Friml J."/>
            <person name="Beilby M."/>
            <person name="Dolan L."/>
            <person name="Kohara Y."/>
            <person name="Sugano S."/>
            <person name="Fujiyama A."/>
            <person name="Delaux P.-M."/>
            <person name="Quint M."/>
            <person name="TheiBen G."/>
            <person name="Hagemann M."/>
            <person name="Harholt J."/>
            <person name="Dunand C."/>
            <person name="Zachgo S."/>
            <person name="Langdale J."/>
            <person name="Maumus F."/>
            <person name="Straeten D.V.D."/>
            <person name="Gould S.B."/>
            <person name="Rensing S.A."/>
        </authorList>
    </citation>
    <scope>NUCLEOTIDE SEQUENCE [LARGE SCALE GENOMIC DNA]</scope>
    <source>
        <strain evidence="2 3">S276</strain>
    </source>
</reference>
<name>A0A388KJR3_CHABU</name>
<sequence>MKQRQGEGGGEWEGRDWTQKWGRGYRESQGLASQHLQQWDIMMAEGTTTGGGEGRGERSGQGGSGQRGGRGNPESKGLASQDLQQSDIMMPGGTTPGNNTWRAGRGIGRGMTSGKGGGMGGGAGRGTGGGMRGRAGRGMGAGMGARMGRGTTGIIGGMILGRAGKGRIAGLGSESAMRARERYRLWPDGTTETHRQSVISSCVALAGGEVPDLPPIFYSLPPALLRLRHAAAIETKFGRTTGLPTSSV</sequence>
<evidence type="ECO:0000256" key="1">
    <source>
        <dbReference type="SAM" id="MobiDB-lite"/>
    </source>
</evidence>
<protein>
    <submittedName>
        <fullName evidence="2">Uncharacterized protein</fullName>
    </submittedName>
</protein>
<feature type="compositionally biased region" description="Gly residues" evidence="1">
    <location>
        <begin position="48"/>
        <end position="71"/>
    </location>
</feature>
<dbReference type="AlphaFoldDB" id="A0A388KJR3"/>
<evidence type="ECO:0000313" key="3">
    <source>
        <dbReference type="Proteomes" id="UP000265515"/>
    </source>
</evidence>
<evidence type="ECO:0000313" key="2">
    <source>
        <dbReference type="EMBL" id="GBG70294.1"/>
    </source>
</evidence>
<dbReference type="EMBL" id="BFEA01000128">
    <property type="protein sequence ID" value="GBG70294.1"/>
    <property type="molecule type" value="Genomic_DNA"/>
</dbReference>
<feature type="compositionally biased region" description="Gly residues" evidence="1">
    <location>
        <begin position="105"/>
        <end position="131"/>
    </location>
</feature>
<keyword evidence="3" id="KW-1185">Reference proteome</keyword>
<organism evidence="2 3">
    <name type="scientific">Chara braunii</name>
    <name type="common">Braun's stonewort</name>
    <dbReference type="NCBI Taxonomy" id="69332"/>
    <lineage>
        <taxon>Eukaryota</taxon>
        <taxon>Viridiplantae</taxon>
        <taxon>Streptophyta</taxon>
        <taxon>Charophyceae</taxon>
        <taxon>Charales</taxon>
        <taxon>Characeae</taxon>
        <taxon>Chara</taxon>
    </lineage>
</organism>